<keyword evidence="4" id="KW-1185">Reference proteome</keyword>
<feature type="domain" description="Cytoskeleton protein RodZ-like C-terminal" evidence="2">
    <location>
        <begin position="301"/>
        <end position="368"/>
    </location>
</feature>
<reference evidence="4" key="1">
    <citation type="submission" date="2016-10" db="EMBL/GenBank/DDBJ databases">
        <authorList>
            <person name="Varghese N."/>
            <person name="Submissions S."/>
        </authorList>
    </citation>
    <scope>NUCLEOTIDE SEQUENCE [LARGE SCALE GENOMIC DNA]</scope>
    <source>
        <strain evidence="4">DSM 28463</strain>
    </source>
</reference>
<dbReference type="Proteomes" id="UP000198599">
    <property type="component" value="Unassembled WGS sequence"/>
</dbReference>
<dbReference type="EMBL" id="FOVP01000010">
    <property type="protein sequence ID" value="SFN88728.1"/>
    <property type="molecule type" value="Genomic_DNA"/>
</dbReference>
<dbReference type="PANTHER" id="PTHR34475:SF1">
    <property type="entry name" value="CYTOSKELETON PROTEIN RODZ"/>
    <property type="match status" value="1"/>
</dbReference>
<sequence length="414" mass="43789">MIGRRFARKAEIKDVEARGFDAFELRLGDLMRGERATLGKSLLDVERELRIKATYVAAIENADPTAFDTPGFIPGYVRSYARYLGMDPDQAFKAFCAESGFSIAHGMSAEASSIRKTGTSAVRKTAKVSDPLISPNAPFLPASESFLARVEPGAIGSAFVLVALIGAIGYGGWSVLNQVQQVQLAPVENTPIVLADLDPLTSAGAAADTTEPSTADASGVFQPPRNERLNRLYRPKALDVPVMVARDAPISTLNPAEMGTMSPGTPTADRDSGFAVAQLDQESGVSQNRPQVVADDMPDVRLVAVRAAWVRVRAADGSVIYEGILNAGDSYDVPATQEPPTLRVGESGAVYFAVNGEHYGPAGPRGSVTSGLTLTPGELQGRYAVADINADQDLLRYVAELQAAPVSPPVAAQD</sequence>
<accession>A0A1I5CP43</accession>
<evidence type="ECO:0000313" key="4">
    <source>
        <dbReference type="Proteomes" id="UP000198599"/>
    </source>
</evidence>
<dbReference type="InterPro" id="IPR025194">
    <property type="entry name" value="RodZ-like_C"/>
</dbReference>
<dbReference type="Pfam" id="PF13413">
    <property type="entry name" value="HTH_25"/>
    <property type="match status" value="1"/>
</dbReference>
<evidence type="ECO:0000256" key="1">
    <source>
        <dbReference type="SAM" id="Phobius"/>
    </source>
</evidence>
<organism evidence="3 4">
    <name type="scientific">Roseovarius lutimaris</name>
    <dbReference type="NCBI Taxonomy" id="1005928"/>
    <lineage>
        <taxon>Bacteria</taxon>
        <taxon>Pseudomonadati</taxon>
        <taxon>Pseudomonadota</taxon>
        <taxon>Alphaproteobacteria</taxon>
        <taxon>Rhodobacterales</taxon>
        <taxon>Roseobacteraceae</taxon>
        <taxon>Roseovarius</taxon>
    </lineage>
</organism>
<dbReference type="RefSeq" id="WP_092838207.1">
    <property type="nucleotide sequence ID" value="NZ_FOVP01000010.1"/>
</dbReference>
<dbReference type="InterPro" id="IPR010982">
    <property type="entry name" value="Lambda_DNA-bd_dom_sf"/>
</dbReference>
<keyword evidence="1" id="KW-0472">Membrane</keyword>
<evidence type="ECO:0000313" key="3">
    <source>
        <dbReference type="EMBL" id="SFN88728.1"/>
    </source>
</evidence>
<dbReference type="GO" id="GO:0003677">
    <property type="term" value="F:DNA binding"/>
    <property type="evidence" value="ECO:0007669"/>
    <property type="project" value="InterPro"/>
</dbReference>
<evidence type="ECO:0000259" key="2">
    <source>
        <dbReference type="Pfam" id="PF13464"/>
    </source>
</evidence>
<proteinExistence type="predicted"/>
<feature type="transmembrane region" description="Helical" evidence="1">
    <location>
        <begin position="153"/>
        <end position="173"/>
    </location>
</feature>
<keyword evidence="1" id="KW-1133">Transmembrane helix</keyword>
<gene>
    <name evidence="3" type="ORF">SAMN04487859_110143</name>
</gene>
<name>A0A1I5CP43_9RHOB</name>
<dbReference type="OrthoDB" id="9790252at2"/>
<dbReference type="AlphaFoldDB" id="A0A1I5CP43"/>
<protein>
    <submittedName>
        <fullName evidence="3">Protein RodZ, contains Xre-like HTH and DUF4115 domains</fullName>
    </submittedName>
</protein>
<dbReference type="Pfam" id="PF13464">
    <property type="entry name" value="RodZ_C"/>
    <property type="match status" value="1"/>
</dbReference>
<keyword evidence="1" id="KW-0812">Transmembrane</keyword>
<dbReference type="PANTHER" id="PTHR34475">
    <property type="match status" value="1"/>
</dbReference>
<dbReference type="STRING" id="1005928.SAMN04487859_110143"/>
<dbReference type="InterPro" id="IPR050400">
    <property type="entry name" value="Bact_Cytoskel_RodZ"/>
</dbReference>
<dbReference type="Gene3D" id="1.10.260.40">
    <property type="entry name" value="lambda repressor-like DNA-binding domains"/>
    <property type="match status" value="1"/>
</dbReference>